<feature type="domain" description="TonB-dependent receptor-like beta-barrel" evidence="13">
    <location>
        <begin position="328"/>
        <end position="659"/>
    </location>
</feature>
<dbReference type="InterPro" id="IPR039426">
    <property type="entry name" value="TonB-dep_rcpt-like"/>
</dbReference>
<keyword evidence="7 10" id="KW-0472">Membrane</keyword>
<evidence type="ECO:0000256" key="1">
    <source>
        <dbReference type="ARBA" id="ARBA00004571"/>
    </source>
</evidence>
<dbReference type="GO" id="GO:0015344">
    <property type="term" value="F:siderophore uptake transmembrane transporter activity"/>
    <property type="evidence" value="ECO:0007669"/>
    <property type="project" value="TreeGrafter"/>
</dbReference>
<dbReference type="SUPFAM" id="SSF56935">
    <property type="entry name" value="Porins"/>
    <property type="match status" value="1"/>
</dbReference>
<keyword evidence="6 11" id="KW-0798">TonB box</keyword>
<evidence type="ECO:0000313" key="15">
    <source>
        <dbReference type="EMBL" id="HGZ44133.1"/>
    </source>
</evidence>
<keyword evidence="2 10" id="KW-0813">Transport</keyword>
<dbReference type="Pfam" id="PF00593">
    <property type="entry name" value="TonB_dep_Rec_b-barrel"/>
    <property type="match status" value="1"/>
</dbReference>
<dbReference type="GO" id="GO:0009279">
    <property type="term" value="C:cell outer membrane"/>
    <property type="evidence" value="ECO:0007669"/>
    <property type="project" value="UniProtKB-SubCell"/>
</dbReference>
<reference evidence="15" key="1">
    <citation type="journal article" date="2020" name="mSystems">
        <title>Genome- and Community-Level Interaction Insights into Carbon Utilization and Element Cycling Functions of Hydrothermarchaeota in Hydrothermal Sediment.</title>
        <authorList>
            <person name="Zhou Z."/>
            <person name="Liu Y."/>
            <person name="Xu W."/>
            <person name="Pan J."/>
            <person name="Luo Z.H."/>
            <person name="Li M."/>
        </authorList>
    </citation>
    <scope>NUCLEOTIDE SEQUENCE [LARGE SCALE GENOMIC DNA]</scope>
    <source>
        <strain evidence="15">SpSt-381</strain>
    </source>
</reference>
<evidence type="ECO:0000256" key="12">
    <source>
        <dbReference type="SAM" id="MobiDB-lite"/>
    </source>
</evidence>
<keyword evidence="3 10" id="KW-1134">Transmembrane beta strand</keyword>
<dbReference type="AlphaFoldDB" id="A0A832I7N2"/>
<dbReference type="Gene3D" id="2.40.170.20">
    <property type="entry name" value="TonB-dependent receptor, beta-barrel domain"/>
    <property type="match status" value="1"/>
</dbReference>
<evidence type="ECO:0000256" key="9">
    <source>
        <dbReference type="ARBA" id="ARBA00023237"/>
    </source>
</evidence>
<dbReference type="EMBL" id="DSQF01000025">
    <property type="protein sequence ID" value="HGZ44133.1"/>
    <property type="molecule type" value="Genomic_DNA"/>
</dbReference>
<protein>
    <submittedName>
        <fullName evidence="15">TonB-dependent receptor</fullName>
    </submittedName>
</protein>
<dbReference type="InterPro" id="IPR036942">
    <property type="entry name" value="Beta-barrel_TonB_sf"/>
</dbReference>
<evidence type="ECO:0000256" key="3">
    <source>
        <dbReference type="ARBA" id="ARBA00022452"/>
    </source>
</evidence>
<feature type="region of interest" description="Disordered" evidence="12">
    <location>
        <begin position="481"/>
        <end position="500"/>
    </location>
</feature>
<evidence type="ECO:0000256" key="4">
    <source>
        <dbReference type="ARBA" id="ARBA00022692"/>
    </source>
</evidence>
<keyword evidence="9 10" id="KW-0998">Cell outer membrane</keyword>
<dbReference type="Gene3D" id="2.170.130.10">
    <property type="entry name" value="TonB-dependent receptor, plug domain"/>
    <property type="match status" value="1"/>
</dbReference>
<dbReference type="PANTHER" id="PTHR30069:SF29">
    <property type="entry name" value="HEMOGLOBIN AND HEMOGLOBIN-HAPTOGLOBIN-BINDING PROTEIN 1-RELATED"/>
    <property type="match status" value="1"/>
</dbReference>
<evidence type="ECO:0000259" key="14">
    <source>
        <dbReference type="Pfam" id="PF07715"/>
    </source>
</evidence>
<evidence type="ECO:0000256" key="8">
    <source>
        <dbReference type="ARBA" id="ARBA00023170"/>
    </source>
</evidence>
<name>A0A832I7N2_UNCEI</name>
<dbReference type="InterPro" id="IPR000531">
    <property type="entry name" value="Beta-barrel_TonB"/>
</dbReference>
<evidence type="ECO:0000256" key="11">
    <source>
        <dbReference type="RuleBase" id="RU003357"/>
    </source>
</evidence>
<evidence type="ECO:0000256" key="7">
    <source>
        <dbReference type="ARBA" id="ARBA00023136"/>
    </source>
</evidence>
<gene>
    <name evidence="15" type="ORF">ENR23_12095</name>
</gene>
<dbReference type="Pfam" id="PF07715">
    <property type="entry name" value="Plug"/>
    <property type="match status" value="1"/>
</dbReference>
<keyword evidence="8 15" id="KW-0675">Receptor</keyword>
<comment type="subcellular location">
    <subcellularLocation>
        <location evidence="1 10">Cell outer membrane</location>
        <topology evidence="1 10">Multi-pass membrane protein</topology>
    </subcellularLocation>
</comment>
<evidence type="ECO:0000256" key="5">
    <source>
        <dbReference type="ARBA" id="ARBA00022729"/>
    </source>
</evidence>
<dbReference type="PROSITE" id="PS52016">
    <property type="entry name" value="TONB_DEPENDENT_REC_3"/>
    <property type="match status" value="1"/>
</dbReference>
<evidence type="ECO:0000259" key="13">
    <source>
        <dbReference type="Pfam" id="PF00593"/>
    </source>
</evidence>
<keyword evidence="5" id="KW-0732">Signal</keyword>
<feature type="domain" description="TonB-dependent receptor plug" evidence="14">
    <location>
        <begin position="88"/>
        <end position="174"/>
    </location>
</feature>
<dbReference type="PANTHER" id="PTHR30069">
    <property type="entry name" value="TONB-DEPENDENT OUTER MEMBRANE RECEPTOR"/>
    <property type="match status" value="1"/>
</dbReference>
<proteinExistence type="inferred from homology"/>
<dbReference type="InterPro" id="IPR012910">
    <property type="entry name" value="Plug_dom"/>
</dbReference>
<keyword evidence="4 10" id="KW-0812">Transmembrane</keyword>
<dbReference type="GO" id="GO:0044718">
    <property type="term" value="P:siderophore transmembrane transport"/>
    <property type="evidence" value="ECO:0007669"/>
    <property type="project" value="TreeGrafter"/>
</dbReference>
<organism evidence="15">
    <name type="scientific">Eiseniibacteriota bacterium</name>
    <dbReference type="NCBI Taxonomy" id="2212470"/>
    <lineage>
        <taxon>Bacteria</taxon>
        <taxon>Candidatus Eiseniibacteriota</taxon>
    </lineage>
</organism>
<evidence type="ECO:0000256" key="2">
    <source>
        <dbReference type="ARBA" id="ARBA00022448"/>
    </source>
</evidence>
<dbReference type="InterPro" id="IPR037066">
    <property type="entry name" value="Plug_dom_sf"/>
</dbReference>
<accession>A0A832I7N2</accession>
<evidence type="ECO:0000256" key="6">
    <source>
        <dbReference type="ARBA" id="ARBA00023077"/>
    </source>
</evidence>
<comment type="similarity">
    <text evidence="10 11">Belongs to the TonB-dependent receptor family.</text>
</comment>
<sequence length="693" mass="73189">MIESLLLLQLLAAAPPGASGVAPAAPARAVAEHPAAGDLAALAAAVPDTVVVLPEVRVVRDRAVRGARGHAPTAFTTDLRAGAAGRALETLPDLLADAVGVRVTQYGGLGAFATVSLRGAPPGQVSIYLDGTPLNSAAQGVVNLSDLPFSPIERVEVYRGGAPLALGPALPGGAINLVTLSNPGLREARVVRGAFGTWESHATAGVERGPASLIVHGGWRGSDGNFRYFDDNATPFNPADDAVVTRVNNRYDAANALATLRVRGPFGARFVARELFLRKGQGLPGLGANPALHPRLALERRLTQVELVREARGGLPGVALRGALQRDRTRFRDTHGELRPGRADRDDRFTARSLALDARWPAPGGRFGIEASAALRDERAALSDALDGAPDPPASTREGRGLSAAAWVGDRGGIVRLHAARRWDRLEDRLRAVSLGRVQATDVRRTLAAPQLGARLRPWRGLELRANWSDAARPPDFAELFGDQGSVQGNPALRPERGENRDAGVRWEGAPFGRRVALEWSRFASRVRDLVVYLRSGPSTARAANVSAAEIAGDELSLELAPAPGLSVTGAATWMSAVNRGDVAPWRGKRLPGRPERQASARLAWARGGVRLGASVDHLGENFLDPSNRQRAGARTLLGATLGLDAGARARVTVEGRNLTDRRAADVGGYPLPGRSLFLALELRLGPAGHARP</sequence>
<evidence type="ECO:0000256" key="10">
    <source>
        <dbReference type="PROSITE-ProRule" id="PRU01360"/>
    </source>
</evidence>
<comment type="caution">
    <text evidence="15">The sequence shown here is derived from an EMBL/GenBank/DDBJ whole genome shotgun (WGS) entry which is preliminary data.</text>
</comment>